<keyword evidence="4" id="KW-0638">Presynaptic neurotoxin</keyword>
<dbReference type="GO" id="GO:0044218">
    <property type="term" value="C:other organism cell membrane"/>
    <property type="evidence" value="ECO:0007669"/>
    <property type="project" value="UniProtKB-KW"/>
</dbReference>
<dbReference type="STRING" id="418985.A0A1V9XAH8"/>
<keyword evidence="5" id="KW-0472">Membrane</keyword>
<sequence length="102" mass="11027">MSPAASVAVSGPTIESSSTKKVDQILRSGDTKLLLKLLSDGELGHGVNVNVFDREGFTPLHKSVLDGNLELVKLLVKVGADIRLIVHSMAEDQQQQKNDYVD</sequence>
<comment type="caution">
    <text evidence="8">The sequence shown here is derived from an EMBL/GenBank/DDBJ whole genome shotgun (WGS) entry which is preliminary data.</text>
</comment>
<dbReference type="PROSITE" id="PS50088">
    <property type="entry name" value="ANK_REPEAT"/>
    <property type="match status" value="1"/>
</dbReference>
<dbReference type="Gene3D" id="1.25.40.20">
    <property type="entry name" value="Ankyrin repeat-containing domain"/>
    <property type="match status" value="1"/>
</dbReference>
<keyword evidence="4" id="KW-0800">Toxin</keyword>
<dbReference type="Pfam" id="PF12796">
    <property type="entry name" value="Ank_2"/>
    <property type="match status" value="1"/>
</dbReference>
<dbReference type="EMBL" id="MNPL01017676">
    <property type="protein sequence ID" value="OQR70401.1"/>
    <property type="molecule type" value="Genomic_DNA"/>
</dbReference>
<dbReference type="SUPFAM" id="SSF48403">
    <property type="entry name" value="Ankyrin repeat"/>
    <property type="match status" value="1"/>
</dbReference>
<accession>A0A1V9XAH8</accession>
<evidence type="ECO:0000256" key="6">
    <source>
        <dbReference type="PROSITE-ProRule" id="PRU00023"/>
    </source>
</evidence>
<evidence type="ECO:0000313" key="8">
    <source>
        <dbReference type="EMBL" id="OQR70401.1"/>
    </source>
</evidence>
<evidence type="ECO:0000256" key="3">
    <source>
        <dbReference type="ARBA" id="ARBA00022537"/>
    </source>
</evidence>
<keyword evidence="5" id="KW-1053">Target membrane</keyword>
<keyword evidence="3" id="KW-1052">Target cell membrane</keyword>
<dbReference type="GO" id="GO:0006887">
    <property type="term" value="P:exocytosis"/>
    <property type="evidence" value="ECO:0007669"/>
    <property type="project" value="UniProtKB-KW"/>
</dbReference>
<evidence type="ECO:0000256" key="5">
    <source>
        <dbReference type="ARBA" id="ARBA00023298"/>
    </source>
</evidence>
<keyword evidence="2" id="KW-0268">Exocytosis</keyword>
<evidence type="ECO:0000313" key="9">
    <source>
        <dbReference type="Proteomes" id="UP000192247"/>
    </source>
</evidence>
<evidence type="ECO:0000256" key="7">
    <source>
        <dbReference type="SAM" id="MobiDB-lite"/>
    </source>
</evidence>
<organism evidence="8 9">
    <name type="scientific">Tropilaelaps mercedesae</name>
    <dbReference type="NCBI Taxonomy" id="418985"/>
    <lineage>
        <taxon>Eukaryota</taxon>
        <taxon>Metazoa</taxon>
        <taxon>Ecdysozoa</taxon>
        <taxon>Arthropoda</taxon>
        <taxon>Chelicerata</taxon>
        <taxon>Arachnida</taxon>
        <taxon>Acari</taxon>
        <taxon>Parasitiformes</taxon>
        <taxon>Mesostigmata</taxon>
        <taxon>Gamasina</taxon>
        <taxon>Dermanyssoidea</taxon>
        <taxon>Laelapidae</taxon>
        <taxon>Tropilaelaps</taxon>
    </lineage>
</organism>
<dbReference type="InParanoid" id="A0A1V9XAH8"/>
<keyword evidence="9" id="KW-1185">Reference proteome</keyword>
<proteinExistence type="predicted"/>
<dbReference type="OrthoDB" id="5314041at2759"/>
<evidence type="ECO:0000256" key="4">
    <source>
        <dbReference type="ARBA" id="ARBA00023028"/>
    </source>
</evidence>
<evidence type="ECO:0000256" key="2">
    <source>
        <dbReference type="ARBA" id="ARBA00022483"/>
    </source>
</evidence>
<comment type="subcellular location">
    <subcellularLocation>
        <location evidence="1">Target cell membrane</location>
    </subcellularLocation>
</comment>
<name>A0A1V9XAH8_9ACAR</name>
<dbReference type="PROSITE" id="PS50297">
    <property type="entry name" value="ANK_REP_REGION"/>
    <property type="match status" value="1"/>
</dbReference>
<dbReference type="AlphaFoldDB" id="A0A1V9XAH8"/>
<gene>
    <name evidence="8" type="ORF">BIW11_01689</name>
</gene>
<dbReference type="GO" id="GO:0044231">
    <property type="term" value="C:host cell presynaptic membrane"/>
    <property type="evidence" value="ECO:0007669"/>
    <property type="project" value="UniProtKB-KW"/>
</dbReference>
<keyword evidence="6" id="KW-0040">ANK repeat</keyword>
<reference evidence="8 9" key="1">
    <citation type="journal article" date="2017" name="Gigascience">
        <title>Draft genome of the honey bee ectoparasitic mite, Tropilaelaps mercedesae, is shaped by the parasitic life history.</title>
        <authorList>
            <person name="Dong X."/>
            <person name="Armstrong S.D."/>
            <person name="Xia D."/>
            <person name="Makepeace B.L."/>
            <person name="Darby A.C."/>
            <person name="Kadowaki T."/>
        </authorList>
    </citation>
    <scope>NUCLEOTIDE SEQUENCE [LARGE SCALE GENOMIC DNA]</scope>
    <source>
        <strain evidence="8">Wuxi-XJTLU</strain>
    </source>
</reference>
<keyword evidence="4" id="KW-0528">Neurotoxin</keyword>
<dbReference type="InterPro" id="IPR036770">
    <property type="entry name" value="Ankyrin_rpt-contain_sf"/>
</dbReference>
<feature type="region of interest" description="Disordered" evidence="7">
    <location>
        <begin position="1"/>
        <end position="21"/>
    </location>
</feature>
<dbReference type="Proteomes" id="UP000192247">
    <property type="component" value="Unassembled WGS sequence"/>
</dbReference>
<protein>
    <submittedName>
        <fullName evidence="8">Notch-regulated ankyrin repeat-containing protein-like</fullName>
    </submittedName>
</protein>
<dbReference type="SMART" id="SM00248">
    <property type="entry name" value="ANK"/>
    <property type="match status" value="1"/>
</dbReference>
<dbReference type="InterPro" id="IPR002110">
    <property type="entry name" value="Ankyrin_rpt"/>
</dbReference>
<feature type="repeat" description="ANK" evidence="6">
    <location>
        <begin position="55"/>
        <end position="87"/>
    </location>
</feature>
<evidence type="ECO:0000256" key="1">
    <source>
        <dbReference type="ARBA" id="ARBA00004175"/>
    </source>
</evidence>